<proteinExistence type="predicted"/>
<organism evidence="1 2">
    <name type="scientific">Fructobacillus americanaquae</name>
    <dbReference type="NCBI Taxonomy" id="2940302"/>
    <lineage>
        <taxon>Bacteria</taxon>
        <taxon>Bacillati</taxon>
        <taxon>Bacillota</taxon>
        <taxon>Bacilli</taxon>
        <taxon>Lactobacillales</taxon>
        <taxon>Lactobacillaceae</taxon>
        <taxon>Fructobacillus</taxon>
    </lineage>
</organism>
<accession>A0ABY5BZU0</accession>
<protein>
    <submittedName>
        <fullName evidence="1">Uncharacterized protein</fullName>
    </submittedName>
</protein>
<evidence type="ECO:0000313" key="2">
    <source>
        <dbReference type="Proteomes" id="UP001056093"/>
    </source>
</evidence>
<sequence>MPANDALKQAAQTMLSLLQRVLNINGQLLVSLSGTVASVLDSVGKLPTETKTPASVYTIIGLILLFIVEES</sequence>
<name>A0ABY5BZU0_9LACO</name>
<dbReference type="Proteomes" id="UP001056093">
    <property type="component" value="Chromosome"/>
</dbReference>
<gene>
    <name evidence="1" type="ORF">M3M36_03695</name>
</gene>
<dbReference type="RefSeq" id="WP_252773293.1">
    <property type="nucleotide sequence ID" value="NZ_CP097122.1"/>
</dbReference>
<dbReference type="EMBL" id="CP097122">
    <property type="protein sequence ID" value="USS91463.1"/>
    <property type="molecule type" value="Genomic_DNA"/>
</dbReference>
<reference evidence="1" key="1">
    <citation type="submission" date="2022-05" db="EMBL/GenBank/DDBJ databases">
        <authorList>
            <person name="Oliphant S.A."/>
            <person name="Watson-Haigh N.S."/>
            <person name="Sumby K.M."/>
            <person name="Gardner J.M."/>
            <person name="Jiranek V."/>
        </authorList>
    </citation>
    <scope>NUCLEOTIDE SEQUENCE</scope>
    <source>
        <strain evidence="1">KI3_B9</strain>
    </source>
</reference>
<keyword evidence="2" id="KW-1185">Reference proteome</keyword>
<evidence type="ECO:0000313" key="1">
    <source>
        <dbReference type="EMBL" id="USS91463.1"/>
    </source>
</evidence>